<dbReference type="InterPro" id="IPR011251">
    <property type="entry name" value="Luciferase-like_dom"/>
</dbReference>
<dbReference type="FunFam" id="3.20.20.30:FF:000002">
    <property type="entry name" value="LLM class flavin-dependent oxidoreductase"/>
    <property type="match status" value="1"/>
</dbReference>
<feature type="domain" description="Luciferase-like" evidence="2">
    <location>
        <begin position="14"/>
        <end position="299"/>
    </location>
</feature>
<evidence type="ECO:0000313" key="3">
    <source>
        <dbReference type="EMBL" id="SDI46485.1"/>
    </source>
</evidence>
<dbReference type="Proteomes" id="UP000198853">
    <property type="component" value="Unassembled WGS sequence"/>
</dbReference>
<reference evidence="3 4" key="1">
    <citation type="submission" date="2016-10" db="EMBL/GenBank/DDBJ databases">
        <authorList>
            <person name="de Groot N.N."/>
        </authorList>
    </citation>
    <scope>NUCLEOTIDE SEQUENCE [LARGE SCALE GENOMIC DNA]</scope>
    <source>
        <strain evidence="3 4">DSM 21771</strain>
    </source>
</reference>
<dbReference type="GO" id="GO:0005829">
    <property type="term" value="C:cytosol"/>
    <property type="evidence" value="ECO:0007669"/>
    <property type="project" value="TreeGrafter"/>
</dbReference>
<dbReference type="InterPro" id="IPR050766">
    <property type="entry name" value="Bact_Lucif_Oxidored"/>
</dbReference>
<dbReference type="Pfam" id="PF00296">
    <property type="entry name" value="Bac_luciferase"/>
    <property type="match status" value="1"/>
</dbReference>
<gene>
    <name evidence="3" type="ORF">SAMN04488123_102281</name>
</gene>
<proteinExistence type="predicted"/>
<sequence length="331" mass="37417">MYKMSTDFSLSVLDLAPVHGEQTPKDAFENSKKLIQHTDKLGYHRYWVAEHHNMKPIASTATSVLIGYLAGHSENIRVGAGGVMLPNHAPLIIAEQFGTLETMYPDRIDLGLGRAPGTDPMTIRALRRDQMSSVNDFPDNVKELLTYFSKEDAPVKAIPGHGLEVPIYMLGSSTYSAQLAAALGLPFAFASHFAPGELYNALRLYHERFQPSKYLSEPYAMMTINAALADTEAEAEKLATTNYLRFLGMIRGNFDIDTRPVDNMDDYWTELEKAQVFQSLKYTFVGTQEKVKKELEDLHAEVKFNELIVSSDIYDQEKRRYSYDLLANIWR</sequence>
<dbReference type="SUPFAM" id="SSF51679">
    <property type="entry name" value="Bacterial luciferase-like"/>
    <property type="match status" value="1"/>
</dbReference>
<evidence type="ECO:0000256" key="1">
    <source>
        <dbReference type="ARBA" id="ARBA00007789"/>
    </source>
</evidence>
<dbReference type="AlphaFoldDB" id="A0A1G8KSN1"/>
<evidence type="ECO:0000313" key="4">
    <source>
        <dbReference type="Proteomes" id="UP000198853"/>
    </source>
</evidence>
<name>A0A1G8KSN1_9BACI</name>
<organism evidence="3 4">
    <name type="scientific">Natribacillus halophilus</name>
    <dbReference type="NCBI Taxonomy" id="549003"/>
    <lineage>
        <taxon>Bacteria</taxon>
        <taxon>Bacillati</taxon>
        <taxon>Bacillota</taxon>
        <taxon>Bacilli</taxon>
        <taxon>Bacillales</taxon>
        <taxon>Bacillaceae</taxon>
        <taxon>Natribacillus</taxon>
    </lineage>
</organism>
<dbReference type="OrthoDB" id="9780518at2"/>
<keyword evidence="4" id="KW-1185">Reference proteome</keyword>
<evidence type="ECO:0000259" key="2">
    <source>
        <dbReference type="Pfam" id="PF00296"/>
    </source>
</evidence>
<dbReference type="GO" id="GO:0016705">
    <property type="term" value="F:oxidoreductase activity, acting on paired donors, with incorporation or reduction of molecular oxygen"/>
    <property type="evidence" value="ECO:0007669"/>
    <property type="project" value="InterPro"/>
</dbReference>
<comment type="similarity">
    <text evidence="1">To bacterial alkanal monooxygenase alpha and beta chains.</text>
</comment>
<dbReference type="PANTHER" id="PTHR30137">
    <property type="entry name" value="LUCIFERASE-LIKE MONOOXYGENASE"/>
    <property type="match status" value="1"/>
</dbReference>
<dbReference type="NCBIfam" id="TIGR03558">
    <property type="entry name" value="oxido_grp_1"/>
    <property type="match status" value="1"/>
</dbReference>
<dbReference type="InterPro" id="IPR019949">
    <property type="entry name" value="CmoO-like"/>
</dbReference>
<protein>
    <submittedName>
        <fullName evidence="3">Luciferase family oxidoreductase, group 1</fullName>
    </submittedName>
</protein>
<dbReference type="InterPro" id="IPR036661">
    <property type="entry name" value="Luciferase-like_sf"/>
</dbReference>
<dbReference type="EMBL" id="FNEN01000002">
    <property type="protein sequence ID" value="SDI46485.1"/>
    <property type="molecule type" value="Genomic_DNA"/>
</dbReference>
<dbReference type="RefSeq" id="WP_090396180.1">
    <property type="nucleotide sequence ID" value="NZ_FNEN01000002.1"/>
</dbReference>
<dbReference type="PANTHER" id="PTHR30137:SF6">
    <property type="entry name" value="LUCIFERASE-LIKE MONOOXYGENASE"/>
    <property type="match status" value="1"/>
</dbReference>
<dbReference type="Gene3D" id="3.20.20.30">
    <property type="entry name" value="Luciferase-like domain"/>
    <property type="match status" value="1"/>
</dbReference>
<accession>A0A1G8KSN1</accession>